<proteinExistence type="predicted"/>
<keyword evidence="3" id="KW-1185">Reference proteome</keyword>
<feature type="chain" id="PRO_5037746288" description="Tetratricopeptide repeat protein" evidence="1">
    <location>
        <begin position="19"/>
        <end position="163"/>
    </location>
</feature>
<feature type="signal peptide" evidence="1">
    <location>
        <begin position="1"/>
        <end position="18"/>
    </location>
</feature>
<dbReference type="RefSeq" id="WP_169526384.1">
    <property type="nucleotide sequence ID" value="NZ_JAAMPU010000100.1"/>
</dbReference>
<dbReference type="SUPFAM" id="SSF48452">
    <property type="entry name" value="TPR-like"/>
    <property type="match status" value="1"/>
</dbReference>
<evidence type="ECO:0000313" key="2">
    <source>
        <dbReference type="EMBL" id="NMH27383.1"/>
    </source>
</evidence>
<dbReference type="InterPro" id="IPR011990">
    <property type="entry name" value="TPR-like_helical_dom_sf"/>
</dbReference>
<evidence type="ECO:0000256" key="1">
    <source>
        <dbReference type="SAM" id="SignalP"/>
    </source>
</evidence>
<dbReference type="Proteomes" id="UP000712080">
    <property type="component" value="Unassembled WGS sequence"/>
</dbReference>
<reference evidence="2" key="1">
    <citation type="submission" date="2020-02" db="EMBL/GenBank/DDBJ databases">
        <title>Flavobacterium sp. genome.</title>
        <authorList>
            <person name="Jung H.S."/>
            <person name="Baek J.H."/>
            <person name="Jeon C.O."/>
        </authorList>
    </citation>
    <scope>NUCLEOTIDE SEQUENCE</scope>
    <source>
        <strain evidence="2">SE-s28</strain>
    </source>
</reference>
<evidence type="ECO:0000313" key="3">
    <source>
        <dbReference type="Proteomes" id="UP000712080"/>
    </source>
</evidence>
<organism evidence="2 3">
    <name type="scientific">Flavobacterium silvaticum</name>
    <dbReference type="NCBI Taxonomy" id="1852020"/>
    <lineage>
        <taxon>Bacteria</taxon>
        <taxon>Pseudomonadati</taxon>
        <taxon>Bacteroidota</taxon>
        <taxon>Flavobacteriia</taxon>
        <taxon>Flavobacteriales</taxon>
        <taxon>Flavobacteriaceae</taxon>
        <taxon>Flavobacterium</taxon>
    </lineage>
</organism>
<dbReference type="EMBL" id="JAAMPU010000100">
    <property type="protein sequence ID" value="NMH27383.1"/>
    <property type="molecule type" value="Genomic_DNA"/>
</dbReference>
<keyword evidence="1" id="KW-0732">Signal</keyword>
<comment type="caution">
    <text evidence="2">The sequence shown here is derived from an EMBL/GenBank/DDBJ whole genome shotgun (WGS) entry which is preliminary data.</text>
</comment>
<sequence length="163" mass="18075">MKLTYVLALLAFSTASFAQTGTDFCTQAQTFLDQGKYQDAMKAVGRALVKDPDNSKCRKIRVSAALKGEPTPENYVQALTDLGYLVDHGDKSETTYRQVGDAEVGLARFLYQDRDYTNSVKHYGVAKEAFQKAKGVGGDPKIYDRLIEDTDAYIKQVNSETKP</sequence>
<name>A0A972FRX3_9FLAO</name>
<gene>
    <name evidence="2" type="ORF">G6047_05000</name>
</gene>
<protein>
    <recommendedName>
        <fullName evidence="4">Tetratricopeptide repeat protein</fullName>
    </recommendedName>
</protein>
<dbReference type="AlphaFoldDB" id="A0A972FRX3"/>
<accession>A0A972FRX3</accession>
<dbReference type="Gene3D" id="1.25.40.10">
    <property type="entry name" value="Tetratricopeptide repeat domain"/>
    <property type="match status" value="1"/>
</dbReference>
<evidence type="ECO:0008006" key="4">
    <source>
        <dbReference type="Google" id="ProtNLM"/>
    </source>
</evidence>